<name>A0A4R5UK69_9HYPH</name>
<keyword evidence="6" id="KW-1185">Reference proteome</keyword>
<dbReference type="InterPro" id="IPR050204">
    <property type="entry name" value="AraC_XylS_family_regulators"/>
</dbReference>
<comment type="caution">
    <text evidence="5">The sequence shown here is derived from an EMBL/GenBank/DDBJ whole genome shotgun (WGS) entry which is preliminary data.</text>
</comment>
<dbReference type="PRINTS" id="PR00032">
    <property type="entry name" value="HTHARAC"/>
</dbReference>
<accession>A0A4R5UK69</accession>
<dbReference type="SUPFAM" id="SSF46689">
    <property type="entry name" value="Homeodomain-like"/>
    <property type="match status" value="2"/>
</dbReference>
<dbReference type="OrthoDB" id="9783876at2"/>
<keyword evidence="2" id="KW-0238">DNA-binding</keyword>
<gene>
    <name evidence="5" type="ORF">E2F50_10435</name>
</gene>
<evidence type="ECO:0000256" key="2">
    <source>
        <dbReference type="ARBA" id="ARBA00023125"/>
    </source>
</evidence>
<dbReference type="SUPFAM" id="SSF51182">
    <property type="entry name" value="RmlC-like cupins"/>
    <property type="match status" value="1"/>
</dbReference>
<protein>
    <submittedName>
        <fullName evidence="5">AraC family transcriptional regulator</fullName>
    </submittedName>
</protein>
<dbReference type="SMART" id="SM00342">
    <property type="entry name" value="HTH_ARAC"/>
    <property type="match status" value="1"/>
</dbReference>
<dbReference type="Pfam" id="PF12833">
    <property type="entry name" value="HTH_18"/>
    <property type="match status" value="1"/>
</dbReference>
<dbReference type="PANTHER" id="PTHR46796:SF7">
    <property type="entry name" value="ARAC FAMILY TRANSCRIPTIONAL REGULATOR"/>
    <property type="match status" value="1"/>
</dbReference>
<evidence type="ECO:0000256" key="3">
    <source>
        <dbReference type="ARBA" id="ARBA00023163"/>
    </source>
</evidence>
<evidence type="ECO:0000313" key="5">
    <source>
        <dbReference type="EMBL" id="TDK37287.1"/>
    </source>
</evidence>
<dbReference type="GO" id="GO:0003700">
    <property type="term" value="F:DNA-binding transcription factor activity"/>
    <property type="evidence" value="ECO:0007669"/>
    <property type="project" value="InterPro"/>
</dbReference>
<dbReference type="PROSITE" id="PS01124">
    <property type="entry name" value="HTH_ARAC_FAMILY_2"/>
    <property type="match status" value="1"/>
</dbReference>
<dbReference type="InterPro" id="IPR011051">
    <property type="entry name" value="RmlC_Cupin_sf"/>
</dbReference>
<dbReference type="PROSITE" id="PS00041">
    <property type="entry name" value="HTH_ARAC_FAMILY_1"/>
    <property type="match status" value="1"/>
</dbReference>
<sequence>MSDPLAEIVSLLKPVPSIAKLVTAGGAWWVERHELGSPFYCAIVEGRCLLTIAGRSPIILEAGDFVLVPQIHAFTMSSFQPPPPGTLPRRLETNPGVFRLGNPDAPADVTAMVGHCSVLANDKQLLSSLLPDIVHARGERRLMDLVRMIHTEMVGSLSARDMILSRLLEVLFIDALRSAGGAETSPGLLRGLSDIRLAPALRRIHQDPSGGVSVEELAETSAMSRSAFFDRFRREVGVPPMEYVTGWRMALAKDLLIRREAPLVEIATRIGYASASAFSVAFTRHVGVTPGVFARTA</sequence>
<dbReference type="InterPro" id="IPR018060">
    <property type="entry name" value="HTH_AraC"/>
</dbReference>
<dbReference type="RefSeq" id="WP_133316054.1">
    <property type="nucleotide sequence ID" value="NZ_SMTL01000002.1"/>
</dbReference>
<dbReference type="InterPro" id="IPR020449">
    <property type="entry name" value="Tscrpt_reg_AraC-type_HTH"/>
</dbReference>
<reference evidence="5 6" key="1">
    <citation type="submission" date="2019-03" db="EMBL/GenBank/DDBJ databases">
        <title>Rhizobium sp. nov., an bacterium isolated from biocrust in Mu Us Desert.</title>
        <authorList>
            <person name="Lixiong L."/>
        </authorList>
    </citation>
    <scope>NUCLEOTIDE SEQUENCE [LARGE SCALE GENOMIC DNA]</scope>
    <source>
        <strain evidence="5 6">SPY-1</strain>
    </source>
</reference>
<organism evidence="5 6">
    <name type="scientific">Rhizobium deserti</name>
    <dbReference type="NCBI Taxonomy" id="2547961"/>
    <lineage>
        <taxon>Bacteria</taxon>
        <taxon>Pseudomonadati</taxon>
        <taxon>Pseudomonadota</taxon>
        <taxon>Alphaproteobacteria</taxon>
        <taxon>Hyphomicrobiales</taxon>
        <taxon>Rhizobiaceae</taxon>
        <taxon>Rhizobium/Agrobacterium group</taxon>
        <taxon>Rhizobium</taxon>
    </lineage>
</organism>
<evidence type="ECO:0000313" key="6">
    <source>
        <dbReference type="Proteomes" id="UP000295238"/>
    </source>
</evidence>
<dbReference type="EMBL" id="SMTL01000002">
    <property type="protein sequence ID" value="TDK37287.1"/>
    <property type="molecule type" value="Genomic_DNA"/>
</dbReference>
<keyword evidence="1" id="KW-0805">Transcription regulation</keyword>
<dbReference type="PANTHER" id="PTHR46796">
    <property type="entry name" value="HTH-TYPE TRANSCRIPTIONAL ACTIVATOR RHAS-RELATED"/>
    <property type="match status" value="1"/>
</dbReference>
<keyword evidence="3" id="KW-0804">Transcription</keyword>
<evidence type="ECO:0000259" key="4">
    <source>
        <dbReference type="PROSITE" id="PS01124"/>
    </source>
</evidence>
<dbReference type="GO" id="GO:0043565">
    <property type="term" value="F:sequence-specific DNA binding"/>
    <property type="evidence" value="ECO:0007669"/>
    <property type="project" value="InterPro"/>
</dbReference>
<dbReference type="InterPro" id="IPR018062">
    <property type="entry name" value="HTH_AraC-typ_CS"/>
</dbReference>
<dbReference type="AlphaFoldDB" id="A0A4R5UK69"/>
<dbReference type="Pfam" id="PF12852">
    <property type="entry name" value="Cupin_6"/>
    <property type="match status" value="1"/>
</dbReference>
<evidence type="ECO:0000256" key="1">
    <source>
        <dbReference type="ARBA" id="ARBA00023015"/>
    </source>
</evidence>
<feature type="domain" description="HTH araC/xylS-type" evidence="4">
    <location>
        <begin position="198"/>
        <end position="296"/>
    </location>
</feature>
<dbReference type="Gene3D" id="1.10.10.60">
    <property type="entry name" value="Homeodomain-like"/>
    <property type="match status" value="2"/>
</dbReference>
<dbReference type="Proteomes" id="UP000295238">
    <property type="component" value="Unassembled WGS sequence"/>
</dbReference>
<proteinExistence type="predicted"/>
<dbReference type="InterPro" id="IPR032783">
    <property type="entry name" value="AraC_lig"/>
</dbReference>
<dbReference type="InterPro" id="IPR009057">
    <property type="entry name" value="Homeodomain-like_sf"/>
</dbReference>